<gene>
    <name evidence="2" type="ORF">Xinn_04159</name>
</gene>
<evidence type="ECO:0000313" key="3">
    <source>
        <dbReference type="Proteomes" id="UP000224871"/>
    </source>
</evidence>
<reference evidence="2 3" key="1">
    <citation type="journal article" date="2017" name="Nat. Microbiol.">
        <title>Natural product diversity associated with the nematode symbionts Photorhabdus and Xenorhabdus.</title>
        <authorList>
            <person name="Tobias N.J."/>
            <person name="Wolff H."/>
            <person name="Djahanschiri B."/>
            <person name="Grundmann F."/>
            <person name="Kronenwerth M."/>
            <person name="Shi Y.M."/>
            <person name="Simonyi S."/>
            <person name="Grun P."/>
            <person name="Shapiro-Ilan D."/>
            <person name="Pidot S.J."/>
            <person name="Stinear T.P."/>
            <person name="Ebersberger I."/>
            <person name="Bode H.B."/>
        </authorList>
    </citation>
    <scope>NUCLEOTIDE SEQUENCE [LARGE SCALE GENOMIC DNA]</scope>
    <source>
        <strain evidence="2 3">DSM 16336</strain>
    </source>
</reference>
<feature type="region of interest" description="Disordered" evidence="1">
    <location>
        <begin position="1"/>
        <end position="68"/>
    </location>
</feature>
<dbReference type="Proteomes" id="UP000224871">
    <property type="component" value="Unassembled WGS sequence"/>
</dbReference>
<feature type="compositionally biased region" description="Basic and acidic residues" evidence="1">
    <location>
        <begin position="15"/>
        <end position="30"/>
    </location>
</feature>
<name>A0A2G0MIQ4_9GAMM</name>
<keyword evidence="3" id="KW-1185">Reference proteome</keyword>
<evidence type="ECO:0000256" key="1">
    <source>
        <dbReference type="SAM" id="MobiDB-lite"/>
    </source>
</evidence>
<comment type="caution">
    <text evidence="2">The sequence shown here is derived from an EMBL/GenBank/DDBJ whole genome shotgun (WGS) entry which is preliminary data.</text>
</comment>
<evidence type="ECO:0000313" key="2">
    <source>
        <dbReference type="EMBL" id="PHM22303.1"/>
    </source>
</evidence>
<accession>A0A2G0MIQ4</accession>
<feature type="compositionally biased region" description="Basic residues" evidence="1">
    <location>
        <begin position="47"/>
        <end position="68"/>
    </location>
</feature>
<sequence>MAVQPACQLPPEGQEIQRENRKGQDKDGVKFIRRKQHNQGDQNIQRHQNHRLHHRQGLAHRIEHRHAE</sequence>
<organism evidence="2 3">
    <name type="scientific">Xenorhabdus innexi</name>
    <dbReference type="NCBI Taxonomy" id="290109"/>
    <lineage>
        <taxon>Bacteria</taxon>
        <taxon>Pseudomonadati</taxon>
        <taxon>Pseudomonadota</taxon>
        <taxon>Gammaproteobacteria</taxon>
        <taxon>Enterobacterales</taxon>
        <taxon>Morganellaceae</taxon>
        <taxon>Xenorhabdus</taxon>
    </lineage>
</organism>
<protein>
    <submittedName>
        <fullName evidence="2">Uncharacterized protein</fullName>
    </submittedName>
</protein>
<dbReference type="EMBL" id="NIBU01000198">
    <property type="protein sequence ID" value="PHM22303.1"/>
    <property type="molecule type" value="Genomic_DNA"/>
</dbReference>
<proteinExistence type="predicted"/>